<dbReference type="SUPFAM" id="SSF52218">
    <property type="entry name" value="Flavoproteins"/>
    <property type="match status" value="1"/>
</dbReference>
<organism evidence="2 3">
    <name type="scientific">Natronoglycomyces albus</name>
    <dbReference type="NCBI Taxonomy" id="2811108"/>
    <lineage>
        <taxon>Bacteria</taxon>
        <taxon>Bacillati</taxon>
        <taxon>Actinomycetota</taxon>
        <taxon>Actinomycetes</taxon>
        <taxon>Glycomycetales</taxon>
        <taxon>Glycomycetaceae</taxon>
        <taxon>Natronoglycomyces</taxon>
    </lineage>
</organism>
<proteinExistence type="predicted"/>
<dbReference type="EMBL" id="CP070496">
    <property type="protein sequence ID" value="QSB04045.1"/>
    <property type="molecule type" value="Genomic_DNA"/>
</dbReference>
<keyword evidence="3" id="KW-1185">Reference proteome</keyword>
<dbReference type="Proteomes" id="UP000662939">
    <property type="component" value="Chromosome"/>
</dbReference>
<dbReference type="Pfam" id="PF03358">
    <property type="entry name" value="FMN_red"/>
    <property type="match status" value="1"/>
</dbReference>
<dbReference type="AlphaFoldDB" id="A0A895XM42"/>
<name>A0A895XM42_9ACTN</name>
<dbReference type="PANTHER" id="PTHR30543">
    <property type="entry name" value="CHROMATE REDUCTASE"/>
    <property type="match status" value="1"/>
</dbReference>
<dbReference type="InterPro" id="IPR029039">
    <property type="entry name" value="Flavoprotein-like_sf"/>
</dbReference>
<evidence type="ECO:0000259" key="1">
    <source>
        <dbReference type="Pfam" id="PF03358"/>
    </source>
</evidence>
<dbReference type="PANTHER" id="PTHR30543:SF21">
    <property type="entry name" value="NAD(P)H-DEPENDENT FMN REDUCTASE LOT6"/>
    <property type="match status" value="1"/>
</dbReference>
<accession>A0A895XM42</accession>
<dbReference type="GO" id="GO:0005829">
    <property type="term" value="C:cytosol"/>
    <property type="evidence" value="ECO:0007669"/>
    <property type="project" value="TreeGrafter"/>
</dbReference>
<sequence>MSNPLNLAVIVGSTRQGRVSPMVTRWFAQRANEHAEFTVDVIDLAEVALPDTLVENESDIPQAVLDYGKRIGKADAVVVVVPEYNHSFPAPLKTGIDWLYSEWAAKPISFVSYGGVSGGLRAVEQLRLVFAELNAVAIRDTVCFPNFWESFDDEGNIIDPTLCDKSAATMLDQLSWWAHALRNHRSAHPFANE</sequence>
<dbReference type="KEGG" id="nav:JQS30_09450"/>
<protein>
    <submittedName>
        <fullName evidence="2">NAD(P)H-dependent oxidoreductase</fullName>
    </submittedName>
</protein>
<evidence type="ECO:0000313" key="2">
    <source>
        <dbReference type="EMBL" id="QSB04045.1"/>
    </source>
</evidence>
<dbReference type="InterPro" id="IPR005025">
    <property type="entry name" value="FMN_Rdtase-like_dom"/>
</dbReference>
<gene>
    <name evidence="2" type="ORF">JQS30_09450</name>
</gene>
<dbReference type="GO" id="GO:0010181">
    <property type="term" value="F:FMN binding"/>
    <property type="evidence" value="ECO:0007669"/>
    <property type="project" value="TreeGrafter"/>
</dbReference>
<feature type="domain" description="NADPH-dependent FMN reductase-like" evidence="1">
    <location>
        <begin position="6"/>
        <end position="148"/>
    </location>
</feature>
<reference evidence="2" key="1">
    <citation type="submission" date="2021-02" db="EMBL/GenBank/DDBJ databases">
        <title>Natronoglycomyces albus gen. nov., sp. nov, a haloalkaliphilic actinobacterium from a soda solonchak soil.</title>
        <authorList>
            <person name="Sorokin D.Y."/>
            <person name="Khijniak T.V."/>
            <person name="Zakharycheva A.P."/>
            <person name="Boueva O.V."/>
            <person name="Ariskina E.V."/>
            <person name="Hahnke R.L."/>
            <person name="Bunk B."/>
            <person name="Sproer C."/>
            <person name="Schumann P."/>
            <person name="Evtushenko L.I."/>
            <person name="Kublanov I.V."/>
        </authorList>
    </citation>
    <scope>NUCLEOTIDE SEQUENCE</scope>
    <source>
        <strain evidence="2">DSM 106290</strain>
    </source>
</reference>
<dbReference type="Gene3D" id="3.40.50.360">
    <property type="match status" value="1"/>
</dbReference>
<dbReference type="GO" id="GO:0016491">
    <property type="term" value="F:oxidoreductase activity"/>
    <property type="evidence" value="ECO:0007669"/>
    <property type="project" value="InterPro"/>
</dbReference>
<dbReference type="RefSeq" id="WP_213170044.1">
    <property type="nucleotide sequence ID" value="NZ_CP070496.1"/>
</dbReference>
<dbReference type="InterPro" id="IPR050712">
    <property type="entry name" value="NAD(P)H-dep_reductase"/>
</dbReference>
<evidence type="ECO:0000313" key="3">
    <source>
        <dbReference type="Proteomes" id="UP000662939"/>
    </source>
</evidence>